<organism evidence="3 4">
    <name type="scientific">Prevotella aurantiaca</name>
    <dbReference type="NCBI Taxonomy" id="596085"/>
    <lineage>
        <taxon>Bacteria</taxon>
        <taxon>Pseudomonadati</taxon>
        <taxon>Bacteroidota</taxon>
        <taxon>Bacteroidia</taxon>
        <taxon>Bacteroidales</taxon>
        <taxon>Prevotellaceae</taxon>
        <taxon>Prevotella</taxon>
    </lineage>
</organism>
<keyword evidence="2" id="KW-0560">Oxidoreductase</keyword>
<dbReference type="GO" id="GO:0016491">
    <property type="term" value="F:oxidoreductase activity"/>
    <property type="evidence" value="ECO:0007669"/>
    <property type="project" value="UniProtKB-KW"/>
</dbReference>
<dbReference type="PRINTS" id="PR00081">
    <property type="entry name" value="GDHRDH"/>
</dbReference>
<dbReference type="Pfam" id="PF00106">
    <property type="entry name" value="adh_short"/>
    <property type="match status" value="1"/>
</dbReference>
<dbReference type="Gene3D" id="3.40.50.720">
    <property type="entry name" value="NAD(P)-binding Rossmann-like Domain"/>
    <property type="match status" value="1"/>
</dbReference>
<dbReference type="SUPFAM" id="SSF51735">
    <property type="entry name" value="NAD(P)-binding Rossmann-fold domains"/>
    <property type="match status" value="1"/>
</dbReference>
<proteinExistence type="inferred from homology"/>
<dbReference type="InterPro" id="IPR002347">
    <property type="entry name" value="SDR_fam"/>
</dbReference>
<dbReference type="GO" id="GO:0016020">
    <property type="term" value="C:membrane"/>
    <property type="evidence" value="ECO:0007669"/>
    <property type="project" value="TreeGrafter"/>
</dbReference>
<dbReference type="InterPro" id="IPR036291">
    <property type="entry name" value="NAD(P)-bd_dom_sf"/>
</dbReference>
<comment type="similarity">
    <text evidence="1">Belongs to the short-chain dehydrogenases/reductases (SDR) family.</text>
</comment>
<protein>
    <submittedName>
        <fullName evidence="3">SDR family NAD(P)-dependent oxidoreductase</fullName>
    </submittedName>
</protein>
<comment type="caution">
    <text evidence="3">The sequence shown here is derived from an EMBL/GenBank/DDBJ whole genome shotgun (WGS) entry which is preliminary data.</text>
</comment>
<dbReference type="PANTHER" id="PTHR44196">
    <property type="entry name" value="DEHYDROGENASE/REDUCTASE SDR FAMILY MEMBER 7B"/>
    <property type="match status" value="1"/>
</dbReference>
<dbReference type="PANTHER" id="PTHR44196:SF3">
    <property type="entry name" value="SHORT CHAIN DEHYDROGENASE FAMILY PROTEIN"/>
    <property type="match status" value="1"/>
</dbReference>
<sequence length="242" mass="26709">MKRAIIVGASSGIGHEVARLLIMQEWTVGVAARRTDKLEDLKNYAPERVVTAQIDVNNAQASEAFCQLVEQIGGLNLYFHAAGIGWKNSALEAEKELKTMETNGLGFVRMVGEAYRYFAKHGGGHIVCITSVAGTKGLGAAPAYSATKAMQNTYLQALEQLATSKRNNICFTDIRPGFVDTPLLDGSSNLPMLMTTENVAKSIMKAIESKQHVCVIDGRWRILVAMWRLIPNWIWRRIKLNS</sequence>
<evidence type="ECO:0000313" key="4">
    <source>
        <dbReference type="Proteomes" id="UP000771736"/>
    </source>
</evidence>
<dbReference type="RefSeq" id="WP_273158009.1">
    <property type="nucleotide sequence ID" value="NZ_JABZSJ010000001.1"/>
</dbReference>
<gene>
    <name evidence="3" type="ORF">HXN26_00105</name>
</gene>
<evidence type="ECO:0000313" key="3">
    <source>
        <dbReference type="EMBL" id="MBF1383252.1"/>
    </source>
</evidence>
<dbReference type="EMBL" id="JABZSJ010000001">
    <property type="protein sequence ID" value="MBF1383252.1"/>
    <property type="molecule type" value="Genomic_DNA"/>
</dbReference>
<dbReference type="AlphaFoldDB" id="A0A930HK42"/>
<name>A0A930HK42_9BACT</name>
<evidence type="ECO:0000256" key="1">
    <source>
        <dbReference type="ARBA" id="ARBA00006484"/>
    </source>
</evidence>
<evidence type="ECO:0000256" key="2">
    <source>
        <dbReference type="ARBA" id="ARBA00023002"/>
    </source>
</evidence>
<reference evidence="3" key="1">
    <citation type="submission" date="2020-04" db="EMBL/GenBank/DDBJ databases">
        <title>Deep metagenomics examines the oral microbiome during advanced dental caries in children, revealing novel taxa and co-occurrences with host molecules.</title>
        <authorList>
            <person name="Baker J.L."/>
            <person name="Morton J.T."/>
            <person name="Dinis M."/>
            <person name="Alvarez R."/>
            <person name="Tran N.C."/>
            <person name="Knight R."/>
            <person name="Edlund A."/>
        </authorList>
    </citation>
    <scope>NUCLEOTIDE SEQUENCE</scope>
    <source>
        <strain evidence="3">JCVI_44_bin.5</strain>
    </source>
</reference>
<accession>A0A930HK42</accession>
<dbReference type="Proteomes" id="UP000771736">
    <property type="component" value="Unassembled WGS sequence"/>
</dbReference>